<accession>A0A3N4KV96</accession>
<keyword evidence="1" id="KW-1133">Transmembrane helix</keyword>
<keyword evidence="1" id="KW-0472">Membrane</keyword>
<gene>
    <name evidence="3" type="ORF">P167DRAFT_171853</name>
</gene>
<dbReference type="EMBL" id="ML119130">
    <property type="protein sequence ID" value="RPB12271.1"/>
    <property type="molecule type" value="Genomic_DNA"/>
</dbReference>
<dbReference type="AlphaFoldDB" id="A0A3N4KV96"/>
<sequence length="150" mass="16991">MTVLYLLLWYLPCSILHTCIDIQLTLDFCGRGGRGKSSKHSKTPCIQMKHGYSRTLFFSCTPRARVVSRVKKGYIPSYLAFVVVVVVVCMHLGYLFIPSPPLASSFSPHHLSIHPHPYPSIHLIPSLASFRYGAHVRYSAYPQIILKYLI</sequence>
<feature type="transmembrane region" description="Helical" evidence="1">
    <location>
        <begin position="78"/>
        <end position="97"/>
    </location>
</feature>
<feature type="chain" id="PRO_5018316164" evidence="2">
    <location>
        <begin position="17"/>
        <end position="150"/>
    </location>
</feature>
<dbReference type="Proteomes" id="UP000277580">
    <property type="component" value="Unassembled WGS sequence"/>
</dbReference>
<keyword evidence="2" id="KW-0732">Signal</keyword>
<evidence type="ECO:0000313" key="4">
    <source>
        <dbReference type="Proteomes" id="UP000277580"/>
    </source>
</evidence>
<evidence type="ECO:0000256" key="2">
    <source>
        <dbReference type="SAM" id="SignalP"/>
    </source>
</evidence>
<organism evidence="3 4">
    <name type="scientific">Morchella conica CCBAS932</name>
    <dbReference type="NCBI Taxonomy" id="1392247"/>
    <lineage>
        <taxon>Eukaryota</taxon>
        <taxon>Fungi</taxon>
        <taxon>Dikarya</taxon>
        <taxon>Ascomycota</taxon>
        <taxon>Pezizomycotina</taxon>
        <taxon>Pezizomycetes</taxon>
        <taxon>Pezizales</taxon>
        <taxon>Morchellaceae</taxon>
        <taxon>Morchella</taxon>
    </lineage>
</organism>
<evidence type="ECO:0000256" key="1">
    <source>
        <dbReference type="SAM" id="Phobius"/>
    </source>
</evidence>
<evidence type="ECO:0000313" key="3">
    <source>
        <dbReference type="EMBL" id="RPB12271.1"/>
    </source>
</evidence>
<protein>
    <submittedName>
        <fullName evidence="3">Uncharacterized protein</fullName>
    </submittedName>
</protein>
<keyword evidence="1" id="KW-0812">Transmembrane</keyword>
<proteinExistence type="predicted"/>
<dbReference type="InParanoid" id="A0A3N4KV96"/>
<reference evidence="3 4" key="1">
    <citation type="journal article" date="2018" name="Nat. Ecol. Evol.">
        <title>Pezizomycetes genomes reveal the molecular basis of ectomycorrhizal truffle lifestyle.</title>
        <authorList>
            <person name="Murat C."/>
            <person name="Payen T."/>
            <person name="Noel B."/>
            <person name="Kuo A."/>
            <person name="Morin E."/>
            <person name="Chen J."/>
            <person name="Kohler A."/>
            <person name="Krizsan K."/>
            <person name="Balestrini R."/>
            <person name="Da Silva C."/>
            <person name="Montanini B."/>
            <person name="Hainaut M."/>
            <person name="Levati E."/>
            <person name="Barry K.W."/>
            <person name="Belfiori B."/>
            <person name="Cichocki N."/>
            <person name="Clum A."/>
            <person name="Dockter R.B."/>
            <person name="Fauchery L."/>
            <person name="Guy J."/>
            <person name="Iotti M."/>
            <person name="Le Tacon F."/>
            <person name="Lindquist E.A."/>
            <person name="Lipzen A."/>
            <person name="Malagnac F."/>
            <person name="Mello A."/>
            <person name="Molinier V."/>
            <person name="Miyauchi S."/>
            <person name="Poulain J."/>
            <person name="Riccioni C."/>
            <person name="Rubini A."/>
            <person name="Sitrit Y."/>
            <person name="Splivallo R."/>
            <person name="Traeger S."/>
            <person name="Wang M."/>
            <person name="Zifcakova L."/>
            <person name="Wipf D."/>
            <person name="Zambonelli A."/>
            <person name="Paolocci F."/>
            <person name="Nowrousian M."/>
            <person name="Ottonello S."/>
            <person name="Baldrian P."/>
            <person name="Spatafora J.W."/>
            <person name="Henrissat B."/>
            <person name="Nagy L.G."/>
            <person name="Aury J.M."/>
            <person name="Wincker P."/>
            <person name="Grigoriev I.V."/>
            <person name="Bonfante P."/>
            <person name="Martin F.M."/>
        </authorList>
    </citation>
    <scope>NUCLEOTIDE SEQUENCE [LARGE SCALE GENOMIC DNA]</scope>
    <source>
        <strain evidence="3 4">CCBAS932</strain>
    </source>
</reference>
<name>A0A3N4KV96_9PEZI</name>
<feature type="signal peptide" evidence="2">
    <location>
        <begin position="1"/>
        <end position="16"/>
    </location>
</feature>
<keyword evidence="4" id="KW-1185">Reference proteome</keyword>